<feature type="transmembrane region" description="Helical" evidence="1">
    <location>
        <begin position="20"/>
        <end position="43"/>
    </location>
</feature>
<reference evidence="3 4" key="2">
    <citation type="submission" date="2023-11" db="UniProtKB">
        <authorList>
            <consortium name="WormBaseParasite"/>
        </authorList>
    </citation>
    <scope>IDENTIFICATION</scope>
</reference>
<evidence type="ECO:0000313" key="3">
    <source>
        <dbReference type="WBParaSite" id="TREG1_84590.1"/>
    </source>
</evidence>
<organism evidence="2 3">
    <name type="scientific">Trichobilharzia regenti</name>
    <name type="common">Nasal bird schistosome</name>
    <dbReference type="NCBI Taxonomy" id="157069"/>
    <lineage>
        <taxon>Eukaryota</taxon>
        <taxon>Metazoa</taxon>
        <taxon>Spiralia</taxon>
        <taxon>Lophotrochozoa</taxon>
        <taxon>Platyhelminthes</taxon>
        <taxon>Trematoda</taxon>
        <taxon>Digenea</taxon>
        <taxon>Strigeidida</taxon>
        <taxon>Schistosomatoidea</taxon>
        <taxon>Schistosomatidae</taxon>
        <taxon>Trichobilharzia</taxon>
    </lineage>
</organism>
<sequence length="245" mass="28655">MKDKQTVSATLSEYQIPTLIKFVFVSSISLIEMVIVTVLLCFFYDFKTVRKNKPWQIYILIFCSTILSLLIAYFRDLRSRFPVNYIILYLNILLLCYAFIPPMMCVGLTYVFLSYFVSAILLYVTLAFGMLCKIKFFYRWFVYFLVGWVVVSSCISIILYFLHFEKGLYHFMGVAFLLFVIPLLLRIGQLLATQESERMFGSHFISGSLALSFIFLSLFYSVVIQFFPYTDPSQKNFNSCRPMTL</sequence>
<evidence type="ECO:0000256" key="1">
    <source>
        <dbReference type="SAM" id="Phobius"/>
    </source>
</evidence>
<keyword evidence="1" id="KW-1133">Transmembrane helix</keyword>
<evidence type="ECO:0000313" key="4">
    <source>
        <dbReference type="WBParaSite" id="TREG1_84590.2"/>
    </source>
</evidence>
<feature type="transmembrane region" description="Helical" evidence="1">
    <location>
        <begin position="55"/>
        <end position="74"/>
    </location>
</feature>
<feature type="transmembrane region" description="Helical" evidence="1">
    <location>
        <begin position="106"/>
        <end position="128"/>
    </location>
</feature>
<dbReference type="WBParaSite" id="TREG1_84590.2">
    <property type="protein sequence ID" value="TREG1_84590.2"/>
    <property type="gene ID" value="TREG1_84590"/>
</dbReference>
<feature type="transmembrane region" description="Helical" evidence="1">
    <location>
        <begin position="81"/>
        <end position="100"/>
    </location>
</feature>
<evidence type="ECO:0000313" key="2">
    <source>
        <dbReference type="Proteomes" id="UP000050795"/>
    </source>
</evidence>
<keyword evidence="1" id="KW-0812">Transmembrane</keyword>
<dbReference type="AlphaFoldDB" id="A0AA85KKL4"/>
<proteinExistence type="predicted"/>
<feature type="transmembrane region" description="Helical" evidence="1">
    <location>
        <begin position="204"/>
        <end position="227"/>
    </location>
</feature>
<keyword evidence="1" id="KW-0472">Membrane</keyword>
<dbReference type="Proteomes" id="UP000050795">
    <property type="component" value="Unassembled WGS sequence"/>
</dbReference>
<accession>A0AA85KKL4</accession>
<dbReference type="WBParaSite" id="TREG1_84590.1">
    <property type="protein sequence ID" value="TREG1_84590.1"/>
    <property type="gene ID" value="TREG1_84590"/>
</dbReference>
<feature type="transmembrane region" description="Helical" evidence="1">
    <location>
        <begin position="168"/>
        <end position="192"/>
    </location>
</feature>
<keyword evidence="2" id="KW-1185">Reference proteome</keyword>
<reference evidence="2" key="1">
    <citation type="submission" date="2022-06" db="EMBL/GenBank/DDBJ databases">
        <authorList>
            <person name="Berger JAMES D."/>
            <person name="Berger JAMES D."/>
        </authorList>
    </citation>
    <scope>NUCLEOTIDE SEQUENCE [LARGE SCALE GENOMIC DNA]</scope>
</reference>
<protein>
    <submittedName>
        <fullName evidence="3 4">Uncharacterized protein</fullName>
    </submittedName>
</protein>
<name>A0AA85KKL4_TRIRE</name>
<feature type="transmembrane region" description="Helical" evidence="1">
    <location>
        <begin position="140"/>
        <end position="162"/>
    </location>
</feature>